<dbReference type="EMBL" id="CM042009">
    <property type="protein sequence ID" value="KAI3791237.1"/>
    <property type="molecule type" value="Genomic_DNA"/>
</dbReference>
<keyword evidence="2" id="KW-1185">Reference proteome</keyword>
<gene>
    <name evidence="1" type="ORF">L2E82_04937</name>
</gene>
<evidence type="ECO:0000313" key="2">
    <source>
        <dbReference type="Proteomes" id="UP001055811"/>
    </source>
</evidence>
<protein>
    <submittedName>
        <fullName evidence="1">Uncharacterized protein</fullName>
    </submittedName>
</protein>
<name>A0ACB9H6S8_CICIN</name>
<evidence type="ECO:0000313" key="1">
    <source>
        <dbReference type="EMBL" id="KAI3791237.1"/>
    </source>
</evidence>
<proteinExistence type="predicted"/>
<sequence length="374" mass="42647">MSSRPVEMTPDEIEKRLQNCLPDSESGSTLLRMFQGKPAMKYDFVDREWIGKSGIMLERFTDEKIAALGRVVIPMLSSGFTGEGAAAIFVLAYHLKAPGSRFRAFIFNSDESLQVTTDQRYSDHSDKIKATSVIAATGDPTTEAAVYSYVAATLFRLFTKPASYYVKTWSHVLNGFSNSYGEPMKMILPVPTEAAVQGLKWWFLREREKVTLYRFLYMSNSDERYKGFKAFLYDSVLKNTGLHIISLMEQLSDVLNCPLGSIMITMVHRNMQVLVKSLLHVLKILTENDENHKRNMWRYGRIFDEAFLADLQTKSCVEVVYILAEALRSESPEKHSGIMKITQFADINKNDKREYGESAQRLLTHLKNQNAPRI</sequence>
<dbReference type="Proteomes" id="UP001055811">
    <property type="component" value="Linkage Group LG01"/>
</dbReference>
<accession>A0ACB9H6S8</accession>
<comment type="caution">
    <text evidence="1">The sequence shown here is derived from an EMBL/GenBank/DDBJ whole genome shotgun (WGS) entry which is preliminary data.</text>
</comment>
<organism evidence="1 2">
    <name type="scientific">Cichorium intybus</name>
    <name type="common">Chicory</name>
    <dbReference type="NCBI Taxonomy" id="13427"/>
    <lineage>
        <taxon>Eukaryota</taxon>
        <taxon>Viridiplantae</taxon>
        <taxon>Streptophyta</taxon>
        <taxon>Embryophyta</taxon>
        <taxon>Tracheophyta</taxon>
        <taxon>Spermatophyta</taxon>
        <taxon>Magnoliopsida</taxon>
        <taxon>eudicotyledons</taxon>
        <taxon>Gunneridae</taxon>
        <taxon>Pentapetalae</taxon>
        <taxon>asterids</taxon>
        <taxon>campanulids</taxon>
        <taxon>Asterales</taxon>
        <taxon>Asteraceae</taxon>
        <taxon>Cichorioideae</taxon>
        <taxon>Cichorieae</taxon>
        <taxon>Cichoriinae</taxon>
        <taxon>Cichorium</taxon>
    </lineage>
</organism>
<reference evidence="2" key="1">
    <citation type="journal article" date="2022" name="Mol. Ecol. Resour.">
        <title>The genomes of chicory, endive, great burdock and yacon provide insights into Asteraceae palaeo-polyploidization history and plant inulin production.</title>
        <authorList>
            <person name="Fan W."/>
            <person name="Wang S."/>
            <person name="Wang H."/>
            <person name="Wang A."/>
            <person name="Jiang F."/>
            <person name="Liu H."/>
            <person name="Zhao H."/>
            <person name="Xu D."/>
            <person name="Zhang Y."/>
        </authorList>
    </citation>
    <scope>NUCLEOTIDE SEQUENCE [LARGE SCALE GENOMIC DNA]</scope>
    <source>
        <strain evidence="2">cv. Punajuju</strain>
    </source>
</reference>
<reference evidence="1 2" key="2">
    <citation type="journal article" date="2022" name="Mol. Ecol. Resour.">
        <title>The genomes of chicory, endive, great burdock and yacon provide insights into Asteraceae paleo-polyploidization history and plant inulin production.</title>
        <authorList>
            <person name="Fan W."/>
            <person name="Wang S."/>
            <person name="Wang H."/>
            <person name="Wang A."/>
            <person name="Jiang F."/>
            <person name="Liu H."/>
            <person name="Zhao H."/>
            <person name="Xu D."/>
            <person name="Zhang Y."/>
        </authorList>
    </citation>
    <scope>NUCLEOTIDE SEQUENCE [LARGE SCALE GENOMIC DNA]</scope>
    <source>
        <strain evidence="2">cv. Punajuju</strain>
        <tissue evidence="1">Leaves</tissue>
    </source>
</reference>